<dbReference type="SUPFAM" id="SSF47090">
    <property type="entry name" value="PGBD-like"/>
    <property type="match status" value="1"/>
</dbReference>
<name>A0ABS4AHF3_9PROT</name>
<gene>
    <name evidence="2" type="ORF">J8J14_16930</name>
</gene>
<protein>
    <submittedName>
        <fullName evidence="2">Uncharacterized protein</fullName>
    </submittedName>
</protein>
<proteinExistence type="predicted"/>
<feature type="signal peptide" evidence="1">
    <location>
        <begin position="1"/>
        <end position="28"/>
    </location>
</feature>
<evidence type="ECO:0000256" key="1">
    <source>
        <dbReference type="SAM" id="SignalP"/>
    </source>
</evidence>
<dbReference type="Proteomes" id="UP000681594">
    <property type="component" value="Unassembled WGS sequence"/>
</dbReference>
<organism evidence="2 3">
    <name type="scientific">Pararoseomonas baculiformis</name>
    <dbReference type="NCBI Taxonomy" id="2820812"/>
    <lineage>
        <taxon>Bacteria</taxon>
        <taxon>Pseudomonadati</taxon>
        <taxon>Pseudomonadota</taxon>
        <taxon>Alphaproteobacteria</taxon>
        <taxon>Acetobacterales</taxon>
        <taxon>Acetobacteraceae</taxon>
        <taxon>Pararoseomonas</taxon>
    </lineage>
</organism>
<keyword evidence="3" id="KW-1185">Reference proteome</keyword>
<dbReference type="RefSeq" id="WP_209380729.1">
    <property type="nucleotide sequence ID" value="NZ_JAGIZB010000017.1"/>
</dbReference>
<evidence type="ECO:0000313" key="3">
    <source>
        <dbReference type="Proteomes" id="UP000681594"/>
    </source>
</evidence>
<evidence type="ECO:0000313" key="2">
    <source>
        <dbReference type="EMBL" id="MBP0446462.1"/>
    </source>
</evidence>
<dbReference type="EMBL" id="JAGIZB010000017">
    <property type="protein sequence ID" value="MBP0446462.1"/>
    <property type="molecule type" value="Genomic_DNA"/>
</dbReference>
<keyword evidence="1" id="KW-0732">Signal</keyword>
<sequence length="301" mass="31254">MPSPPPRFLILAALAGLLALALPQPSRAQSAASVPPGAAAACDPSPDPLATATCADPAARLADRRRALAHEALRHQLHPAQRAGLEADARAFGTFLQTHCLPQGRADPACIARAHAAKREDLRRWLQPPATDEADRDPVEAEALAARLAARGIPQAPPEAQRDAIAALQRQAGLPPTGFLDSATAALAAPAPPPAPAGALPPDAVWLPRFPAALNTRFALTGCDGPAISWAGNALRIGEIAEPGESYEIFADPERFYLLPPAGPARILEGLADGTLRLSGAIPPALARRGVRPGTILRRCG</sequence>
<feature type="chain" id="PRO_5046581659" evidence="1">
    <location>
        <begin position="29"/>
        <end position="301"/>
    </location>
</feature>
<accession>A0ABS4AHF3</accession>
<comment type="caution">
    <text evidence="2">The sequence shown here is derived from an EMBL/GenBank/DDBJ whole genome shotgun (WGS) entry which is preliminary data.</text>
</comment>
<reference evidence="2 3" key="1">
    <citation type="submission" date="2021-03" db="EMBL/GenBank/DDBJ databases">
        <authorList>
            <person name="So Y."/>
        </authorList>
    </citation>
    <scope>NUCLEOTIDE SEQUENCE [LARGE SCALE GENOMIC DNA]</scope>
    <source>
        <strain evidence="2 3">SSH11</strain>
    </source>
</reference>
<dbReference type="InterPro" id="IPR036365">
    <property type="entry name" value="PGBD-like_sf"/>
</dbReference>